<evidence type="ECO:0000256" key="4">
    <source>
        <dbReference type="ARBA" id="ARBA00023163"/>
    </source>
</evidence>
<dbReference type="Pfam" id="PF03106">
    <property type="entry name" value="WRKY"/>
    <property type="match status" value="1"/>
</dbReference>
<dbReference type="PROSITE" id="PS50811">
    <property type="entry name" value="WRKY"/>
    <property type="match status" value="1"/>
</dbReference>
<keyword evidence="5" id="KW-0539">Nucleus</keyword>
<protein>
    <submittedName>
        <fullName evidence="7">WRKY transcription factor 55</fullName>
    </submittedName>
</protein>
<sequence>MEENQETMSLILHGCALAQDLESNIAGYAGQPELLLASCDRISDVFRQASNRLRSPPPPLPPIGDVTLFEAPDYAGPTTVGGTDFEAAGPSVQRAATRRKKKDSCGRYTERVPAPALRAGGADIPPDDGYTWRKYGQKDILGSRFPRNYYRCTHKNYGCGAKKYVQRLDEDPSMYEVTYRDPHTCQTSPTPIVILPGPSDFGPPVVPLSTTIGLGSWFSGSLDVGRAIDEGGRSVGSASQHVGDVDCPVADLADVMFNSVSGRSSMEGIFAPKDD</sequence>
<dbReference type="PANTHER" id="PTHR31282">
    <property type="entry name" value="WRKY TRANSCRIPTION FACTOR 21-RELATED"/>
    <property type="match status" value="1"/>
</dbReference>
<evidence type="ECO:0000256" key="3">
    <source>
        <dbReference type="ARBA" id="ARBA00023125"/>
    </source>
</evidence>
<dbReference type="InterPro" id="IPR044810">
    <property type="entry name" value="WRKY_plant"/>
</dbReference>
<feature type="domain" description="WRKY" evidence="6">
    <location>
        <begin position="127"/>
        <end position="188"/>
    </location>
</feature>
<dbReference type="Gene3D" id="2.20.25.80">
    <property type="entry name" value="WRKY domain"/>
    <property type="match status" value="1"/>
</dbReference>
<name>A0AAV9C3C9_ACOCL</name>
<keyword evidence="3" id="KW-0238">DNA-binding</keyword>
<dbReference type="AlphaFoldDB" id="A0AAV9C3C9"/>
<dbReference type="InterPro" id="IPR036576">
    <property type="entry name" value="WRKY_dom_sf"/>
</dbReference>
<reference evidence="7" key="2">
    <citation type="submission" date="2023-06" db="EMBL/GenBank/DDBJ databases">
        <authorList>
            <person name="Ma L."/>
            <person name="Liu K.-W."/>
            <person name="Li Z."/>
            <person name="Hsiao Y.-Y."/>
            <person name="Qi Y."/>
            <person name="Fu T."/>
            <person name="Tang G."/>
            <person name="Zhang D."/>
            <person name="Sun W.-H."/>
            <person name="Liu D.-K."/>
            <person name="Li Y."/>
            <person name="Chen G.-Z."/>
            <person name="Liu X.-D."/>
            <person name="Liao X.-Y."/>
            <person name="Jiang Y.-T."/>
            <person name="Yu X."/>
            <person name="Hao Y."/>
            <person name="Huang J."/>
            <person name="Zhao X.-W."/>
            <person name="Ke S."/>
            <person name="Chen Y.-Y."/>
            <person name="Wu W.-L."/>
            <person name="Hsu J.-L."/>
            <person name="Lin Y.-F."/>
            <person name="Huang M.-D."/>
            <person name="Li C.-Y."/>
            <person name="Huang L."/>
            <person name="Wang Z.-W."/>
            <person name="Zhao X."/>
            <person name="Zhong W.-Y."/>
            <person name="Peng D.-H."/>
            <person name="Ahmad S."/>
            <person name="Lan S."/>
            <person name="Zhang J.-S."/>
            <person name="Tsai W.-C."/>
            <person name="Van De Peer Y."/>
            <person name="Liu Z.-J."/>
        </authorList>
    </citation>
    <scope>NUCLEOTIDE SEQUENCE</scope>
    <source>
        <strain evidence="7">CP</strain>
        <tissue evidence="7">Leaves</tissue>
    </source>
</reference>
<comment type="subcellular location">
    <subcellularLocation>
        <location evidence="1">Nucleus</location>
    </subcellularLocation>
</comment>
<evidence type="ECO:0000256" key="1">
    <source>
        <dbReference type="ARBA" id="ARBA00004123"/>
    </source>
</evidence>
<organism evidence="7 8">
    <name type="scientific">Acorus calamus</name>
    <name type="common">Sweet flag</name>
    <dbReference type="NCBI Taxonomy" id="4465"/>
    <lineage>
        <taxon>Eukaryota</taxon>
        <taxon>Viridiplantae</taxon>
        <taxon>Streptophyta</taxon>
        <taxon>Embryophyta</taxon>
        <taxon>Tracheophyta</taxon>
        <taxon>Spermatophyta</taxon>
        <taxon>Magnoliopsida</taxon>
        <taxon>Liliopsida</taxon>
        <taxon>Acoraceae</taxon>
        <taxon>Acorus</taxon>
    </lineage>
</organism>
<proteinExistence type="predicted"/>
<keyword evidence="2" id="KW-0805">Transcription regulation</keyword>
<dbReference type="SMART" id="SM00774">
    <property type="entry name" value="WRKY"/>
    <property type="match status" value="1"/>
</dbReference>
<reference evidence="7" key="1">
    <citation type="journal article" date="2023" name="Nat. Commun.">
        <title>Diploid and tetraploid genomes of Acorus and the evolution of monocots.</title>
        <authorList>
            <person name="Ma L."/>
            <person name="Liu K.W."/>
            <person name="Li Z."/>
            <person name="Hsiao Y.Y."/>
            <person name="Qi Y."/>
            <person name="Fu T."/>
            <person name="Tang G.D."/>
            <person name="Zhang D."/>
            <person name="Sun W.H."/>
            <person name="Liu D.K."/>
            <person name="Li Y."/>
            <person name="Chen G.Z."/>
            <person name="Liu X.D."/>
            <person name="Liao X.Y."/>
            <person name="Jiang Y.T."/>
            <person name="Yu X."/>
            <person name="Hao Y."/>
            <person name="Huang J."/>
            <person name="Zhao X.W."/>
            <person name="Ke S."/>
            <person name="Chen Y.Y."/>
            <person name="Wu W.L."/>
            <person name="Hsu J.L."/>
            <person name="Lin Y.F."/>
            <person name="Huang M.D."/>
            <person name="Li C.Y."/>
            <person name="Huang L."/>
            <person name="Wang Z.W."/>
            <person name="Zhao X."/>
            <person name="Zhong W.Y."/>
            <person name="Peng D.H."/>
            <person name="Ahmad S."/>
            <person name="Lan S."/>
            <person name="Zhang J.S."/>
            <person name="Tsai W.C."/>
            <person name="Van de Peer Y."/>
            <person name="Liu Z.J."/>
        </authorList>
    </citation>
    <scope>NUCLEOTIDE SEQUENCE</scope>
    <source>
        <strain evidence="7">CP</strain>
    </source>
</reference>
<dbReference type="EMBL" id="JAUJYO010000021">
    <property type="protein sequence ID" value="KAK1283187.1"/>
    <property type="molecule type" value="Genomic_DNA"/>
</dbReference>
<evidence type="ECO:0000256" key="5">
    <source>
        <dbReference type="ARBA" id="ARBA00023242"/>
    </source>
</evidence>
<accession>A0AAV9C3C9</accession>
<keyword evidence="4" id="KW-0804">Transcription</keyword>
<dbReference type="Proteomes" id="UP001180020">
    <property type="component" value="Unassembled WGS sequence"/>
</dbReference>
<evidence type="ECO:0000256" key="2">
    <source>
        <dbReference type="ARBA" id="ARBA00023015"/>
    </source>
</evidence>
<dbReference type="InterPro" id="IPR003657">
    <property type="entry name" value="WRKY_dom"/>
</dbReference>
<evidence type="ECO:0000259" key="6">
    <source>
        <dbReference type="PROSITE" id="PS50811"/>
    </source>
</evidence>
<gene>
    <name evidence="7" type="primary">WRKY55</name>
    <name evidence="7" type="ORF">QJS10_CPB21g01650</name>
</gene>
<evidence type="ECO:0000313" key="8">
    <source>
        <dbReference type="Proteomes" id="UP001180020"/>
    </source>
</evidence>
<evidence type="ECO:0000313" key="7">
    <source>
        <dbReference type="EMBL" id="KAK1283187.1"/>
    </source>
</evidence>
<dbReference type="GO" id="GO:0003700">
    <property type="term" value="F:DNA-binding transcription factor activity"/>
    <property type="evidence" value="ECO:0007669"/>
    <property type="project" value="InterPro"/>
</dbReference>
<comment type="caution">
    <text evidence="7">The sequence shown here is derived from an EMBL/GenBank/DDBJ whole genome shotgun (WGS) entry which is preliminary data.</text>
</comment>
<keyword evidence="8" id="KW-1185">Reference proteome</keyword>
<dbReference type="GO" id="GO:0043565">
    <property type="term" value="F:sequence-specific DNA binding"/>
    <property type="evidence" value="ECO:0007669"/>
    <property type="project" value="InterPro"/>
</dbReference>
<dbReference type="SUPFAM" id="SSF118290">
    <property type="entry name" value="WRKY DNA-binding domain"/>
    <property type="match status" value="1"/>
</dbReference>
<dbReference type="GO" id="GO:0005634">
    <property type="term" value="C:nucleus"/>
    <property type="evidence" value="ECO:0007669"/>
    <property type="project" value="UniProtKB-SubCell"/>
</dbReference>